<name>A0A918DAW1_9ACTN</name>
<dbReference type="EMBL" id="BMMM01000034">
    <property type="protein sequence ID" value="GGN95858.1"/>
    <property type="molecule type" value="Genomic_DNA"/>
</dbReference>
<keyword evidence="1" id="KW-0805">Transcription regulation</keyword>
<dbReference type="InterPro" id="IPR028082">
    <property type="entry name" value="Peripla_BP_I"/>
</dbReference>
<dbReference type="PANTHER" id="PTHR30146">
    <property type="entry name" value="LACI-RELATED TRANSCRIPTIONAL REPRESSOR"/>
    <property type="match status" value="1"/>
</dbReference>
<evidence type="ECO:0000313" key="6">
    <source>
        <dbReference type="Proteomes" id="UP000600365"/>
    </source>
</evidence>
<keyword evidence="6" id="KW-1185">Reference proteome</keyword>
<evidence type="ECO:0000256" key="1">
    <source>
        <dbReference type="ARBA" id="ARBA00023015"/>
    </source>
</evidence>
<evidence type="ECO:0000256" key="2">
    <source>
        <dbReference type="ARBA" id="ARBA00023125"/>
    </source>
</evidence>
<sequence>MFATIHMIFVNAHADGRFLDEIATRGVPYILVNRRAGAHPSVTCDDCLGGRPAAEHLLALGHRRLAVIAGEPHPGTSTDRAAGFVDRWEPSSPAASTTRTCCIAHF</sequence>
<protein>
    <recommendedName>
        <fullName evidence="4">Periplasmic binding protein/LacI sugar binding domain-containing protein</fullName>
    </recommendedName>
</protein>
<dbReference type="AlphaFoldDB" id="A0A918DAW1"/>
<keyword evidence="3" id="KW-0804">Transcription</keyword>
<keyword evidence="2" id="KW-0238">DNA-binding</keyword>
<dbReference type="InterPro" id="IPR001761">
    <property type="entry name" value="Peripla_BP/Lac1_sug-bd_dom"/>
</dbReference>
<organism evidence="5 6">
    <name type="scientific">Streptomyces albiflavescens</name>
    <dbReference type="NCBI Taxonomy" id="1623582"/>
    <lineage>
        <taxon>Bacteria</taxon>
        <taxon>Bacillati</taxon>
        <taxon>Actinomycetota</taxon>
        <taxon>Actinomycetes</taxon>
        <taxon>Kitasatosporales</taxon>
        <taxon>Streptomycetaceae</taxon>
        <taxon>Streptomyces</taxon>
    </lineage>
</organism>
<dbReference type="GO" id="GO:0000976">
    <property type="term" value="F:transcription cis-regulatory region binding"/>
    <property type="evidence" value="ECO:0007669"/>
    <property type="project" value="TreeGrafter"/>
</dbReference>
<accession>A0A918DAW1</accession>
<proteinExistence type="predicted"/>
<comment type="caution">
    <text evidence="5">The sequence shown here is derived from an EMBL/GenBank/DDBJ whole genome shotgun (WGS) entry which is preliminary data.</text>
</comment>
<dbReference type="SUPFAM" id="SSF53822">
    <property type="entry name" value="Periplasmic binding protein-like I"/>
    <property type="match status" value="1"/>
</dbReference>
<feature type="domain" description="Periplasmic binding protein/LacI sugar binding" evidence="4">
    <location>
        <begin position="24"/>
        <end position="89"/>
    </location>
</feature>
<dbReference type="Proteomes" id="UP000600365">
    <property type="component" value="Unassembled WGS sequence"/>
</dbReference>
<gene>
    <name evidence="5" type="ORF">GCM10011579_096730</name>
</gene>
<evidence type="ECO:0000313" key="5">
    <source>
        <dbReference type="EMBL" id="GGN95858.1"/>
    </source>
</evidence>
<evidence type="ECO:0000256" key="3">
    <source>
        <dbReference type="ARBA" id="ARBA00023163"/>
    </source>
</evidence>
<dbReference type="Pfam" id="PF00532">
    <property type="entry name" value="Peripla_BP_1"/>
    <property type="match status" value="1"/>
</dbReference>
<reference evidence="5 6" key="1">
    <citation type="journal article" date="2014" name="Int. J. Syst. Evol. Microbiol.">
        <title>Complete genome sequence of Corynebacterium casei LMG S-19264T (=DSM 44701T), isolated from a smear-ripened cheese.</title>
        <authorList>
            <consortium name="US DOE Joint Genome Institute (JGI-PGF)"/>
            <person name="Walter F."/>
            <person name="Albersmeier A."/>
            <person name="Kalinowski J."/>
            <person name="Ruckert C."/>
        </authorList>
    </citation>
    <scope>NUCLEOTIDE SEQUENCE [LARGE SCALE GENOMIC DNA]</scope>
    <source>
        <strain evidence="5 6">CGMCC 4.7111</strain>
    </source>
</reference>
<evidence type="ECO:0000259" key="4">
    <source>
        <dbReference type="Pfam" id="PF00532"/>
    </source>
</evidence>
<dbReference type="Gene3D" id="3.40.50.2300">
    <property type="match status" value="2"/>
</dbReference>
<dbReference type="PANTHER" id="PTHR30146:SF109">
    <property type="entry name" value="HTH-TYPE TRANSCRIPTIONAL REGULATOR GALS"/>
    <property type="match status" value="1"/>
</dbReference>
<dbReference type="GO" id="GO:0003700">
    <property type="term" value="F:DNA-binding transcription factor activity"/>
    <property type="evidence" value="ECO:0007669"/>
    <property type="project" value="TreeGrafter"/>
</dbReference>